<dbReference type="PANTHER" id="PTHR44809:SF1">
    <property type="entry name" value="PROTEIN O-MANNOSYL-TRANSFERASE TMTC1"/>
    <property type="match status" value="1"/>
</dbReference>
<evidence type="ECO:0000313" key="3">
    <source>
        <dbReference type="EMBL" id="KAK2154268.1"/>
    </source>
</evidence>
<dbReference type="AlphaFoldDB" id="A0AAD9N3P1"/>
<evidence type="ECO:0000256" key="2">
    <source>
        <dbReference type="SAM" id="Phobius"/>
    </source>
</evidence>
<feature type="repeat" description="TPR" evidence="1">
    <location>
        <begin position="225"/>
        <end position="258"/>
    </location>
</feature>
<dbReference type="Gene3D" id="1.25.40.10">
    <property type="entry name" value="Tetratricopeptide repeat domain"/>
    <property type="match status" value="2"/>
</dbReference>
<evidence type="ECO:0000313" key="4">
    <source>
        <dbReference type="Proteomes" id="UP001208570"/>
    </source>
</evidence>
<organism evidence="3 4">
    <name type="scientific">Paralvinella palmiformis</name>
    <dbReference type="NCBI Taxonomy" id="53620"/>
    <lineage>
        <taxon>Eukaryota</taxon>
        <taxon>Metazoa</taxon>
        <taxon>Spiralia</taxon>
        <taxon>Lophotrochozoa</taxon>
        <taxon>Annelida</taxon>
        <taxon>Polychaeta</taxon>
        <taxon>Sedentaria</taxon>
        <taxon>Canalipalpata</taxon>
        <taxon>Terebellida</taxon>
        <taxon>Terebelliformia</taxon>
        <taxon>Alvinellidae</taxon>
        <taxon>Paralvinella</taxon>
    </lineage>
</organism>
<feature type="transmembrane region" description="Helical" evidence="2">
    <location>
        <begin position="48"/>
        <end position="67"/>
    </location>
</feature>
<proteinExistence type="predicted"/>
<keyword evidence="2" id="KW-1133">Transmembrane helix</keyword>
<dbReference type="PROSITE" id="PS50005">
    <property type="entry name" value="TPR"/>
    <property type="match status" value="1"/>
</dbReference>
<dbReference type="Pfam" id="PF13414">
    <property type="entry name" value="TPR_11"/>
    <property type="match status" value="1"/>
</dbReference>
<dbReference type="SMART" id="SM00028">
    <property type="entry name" value="TPR"/>
    <property type="match status" value="3"/>
</dbReference>
<dbReference type="EMBL" id="JAODUP010000272">
    <property type="protein sequence ID" value="KAK2154268.1"/>
    <property type="molecule type" value="Genomic_DNA"/>
</dbReference>
<keyword evidence="2" id="KW-0472">Membrane</keyword>
<sequence length="373" mass="42203">MDKSRVLMYETSKKSNCSEIKDTPCEKCLCDGLDRIHRGNGRGVSSYPFWYVIVGLMSILCYVNNLYGDFVHDDVKAIKANPDVRGDTSVLEMFRNDFWGKPMSDITIIAGLMFATHPIHTEAVSSIVGRADVMSSIFFLLSLTTYHRINKAREWKRMTQVSCYTGRSLILFIAVTHSRRIYFGLVLSVLPFLLASNIFITVGFVLAERVLYIPRSGLQVLQGNAKMYYNYGNLLAEKGNITEAITNYQKAISLWPNYASAHNNLAYYTTNKTEALVHLAKVIQLQPCHANAYTNIANIYYSTYNNTEEAVELLTLATQCETRNPSPHLSLATIYQQINNTKLAETHCNIALELAPTESYVYYNVAMFYEKIG</sequence>
<feature type="transmembrane region" description="Helical" evidence="2">
    <location>
        <begin position="181"/>
        <end position="207"/>
    </location>
</feature>
<reference evidence="3" key="1">
    <citation type="journal article" date="2023" name="Mol. Biol. Evol.">
        <title>Third-Generation Sequencing Reveals the Adaptive Role of the Epigenome in Three Deep-Sea Polychaetes.</title>
        <authorList>
            <person name="Perez M."/>
            <person name="Aroh O."/>
            <person name="Sun Y."/>
            <person name="Lan Y."/>
            <person name="Juniper S.K."/>
            <person name="Young C.R."/>
            <person name="Angers B."/>
            <person name="Qian P.Y."/>
        </authorList>
    </citation>
    <scope>NUCLEOTIDE SEQUENCE</scope>
    <source>
        <strain evidence="3">P08H-3</strain>
    </source>
</reference>
<dbReference type="PROSITE" id="PS50293">
    <property type="entry name" value="TPR_REGION"/>
    <property type="match status" value="1"/>
</dbReference>
<dbReference type="InterPro" id="IPR011990">
    <property type="entry name" value="TPR-like_helical_dom_sf"/>
</dbReference>
<comment type="caution">
    <text evidence="3">The sequence shown here is derived from an EMBL/GenBank/DDBJ whole genome shotgun (WGS) entry which is preliminary data.</text>
</comment>
<dbReference type="Proteomes" id="UP001208570">
    <property type="component" value="Unassembled WGS sequence"/>
</dbReference>
<name>A0AAD9N3P1_9ANNE</name>
<dbReference type="InterPro" id="IPR052943">
    <property type="entry name" value="TMTC_O-mannosyl-trnsfr"/>
</dbReference>
<gene>
    <name evidence="3" type="ORF">LSH36_272g00005</name>
</gene>
<protein>
    <submittedName>
        <fullName evidence="3">Uncharacterized protein</fullName>
    </submittedName>
</protein>
<evidence type="ECO:0000256" key="1">
    <source>
        <dbReference type="PROSITE-ProRule" id="PRU00339"/>
    </source>
</evidence>
<keyword evidence="2" id="KW-0812">Transmembrane</keyword>
<feature type="transmembrane region" description="Helical" evidence="2">
    <location>
        <begin position="127"/>
        <end position="146"/>
    </location>
</feature>
<dbReference type="SUPFAM" id="SSF48452">
    <property type="entry name" value="TPR-like"/>
    <property type="match status" value="1"/>
</dbReference>
<dbReference type="InterPro" id="IPR019734">
    <property type="entry name" value="TPR_rpt"/>
</dbReference>
<keyword evidence="1" id="KW-0802">TPR repeat</keyword>
<keyword evidence="4" id="KW-1185">Reference proteome</keyword>
<accession>A0AAD9N3P1</accession>
<dbReference type="PANTHER" id="PTHR44809">
    <property type="match status" value="1"/>
</dbReference>